<keyword evidence="7" id="KW-0378">Hydrolase</keyword>
<evidence type="ECO:0000313" key="17">
    <source>
        <dbReference type="EMBL" id="SFF96160.1"/>
    </source>
</evidence>
<dbReference type="SUPFAM" id="SSF56601">
    <property type="entry name" value="beta-lactamase/transpeptidase-like"/>
    <property type="match status" value="1"/>
</dbReference>
<proteinExistence type="inferred from homology"/>
<feature type="compositionally biased region" description="Pro residues" evidence="14">
    <location>
        <begin position="764"/>
        <end position="808"/>
    </location>
</feature>
<keyword evidence="9" id="KW-0573">Peptidoglycan synthesis</keyword>
<keyword evidence="3 17" id="KW-0121">Carboxypeptidase</keyword>
<evidence type="ECO:0000256" key="4">
    <source>
        <dbReference type="ARBA" id="ARBA00022670"/>
    </source>
</evidence>
<feature type="compositionally biased region" description="Gly residues" evidence="14">
    <location>
        <begin position="809"/>
        <end position="818"/>
    </location>
</feature>
<comment type="similarity">
    <text evidence="2">In the N-terminal section; belongs to the glycosyltransferase 51 family.</text>
</comment>
<dbReference type="GO" id="GO:0071555">
    <property type="term" value="P:cell wall organization"/>
    <property type="evidence" value="ECO:0007669"/>
    <property type="project" value="UniProtKB-KW"/>
</dbReference>
<dbReference type="InterPro" id="IPR050396">
    <property type="entry name" value="Glycosyltr_51/Transpeptidase"/>
</dbReference>
<dbReference type="Pfam" id="PF03793">
    <property type="entry name" value="PASTA"/>
    <property type="match status" value="1"/>
</dbReference>
<keyword evidence="15" id="KW-1133">Transmembrane helix</keyword>
<dbReference type="GO" id="GO:0030288">
    <property type="term" value="C:outer membrane-bounded periplasmic space"/>
    <property type="evidence" value="ECO:0007669"/>
    <property type="project" value="TreeGrafter"/>
</dbReference>
<dbReference type="InterPro" id="IPR012338">
    <property type="entry name" value="Beta-lactam/transpept-like"/>
</dbReference>
<keyword evidence="15" id="KW-0472">Membrane</keyword>
<dbReference type="GO" id="GO:0008658">
    <property type="term" value="F:penicillin binding"/>
    <property type="evidence" value="ECO:0007669"/>
    <property type="project" value="InterPro"/>
</dbReference>
<evidence type="ECO:0000256" key="15">
    <source>
        <dbReference type="SAM" id="Phobius"/>
    </source>
</evidence>
<feature type="region of interest" description="Disordered" evidence="14">
    <location>
        <begin position="452"/>
        <end position="471"/>
    </location>
</feature>
<dbReference type="PANTHER" id="PTHR32282:SF33">
    <property type="entry name" value="PEPTIDOGLYCAN GLYCOSYLTRANSFERASE"/>
    <property type="match status" value="1"/>
</dbReference>
<dbReference type="AlphaFoldDB" id="A0A1I2MZ54"/>
<dbReference type="Gene3D" id="3.40.710.10">
    <property type="entry name" value="DD-peptidase/beta-lactamase superfamily"/>
    <property type="match status" value="1"/>
</dbReference>
<dbReference type="GO" id="GO:0008955">
    <property type="term" value="F:peptidoglycan glycosyltransferase activity"/>
    <property type="evidence" value="ECO:0007669"/>
    <property type="project" value="UniProtKB-EC"/>
</dbReference>
<evidence type="ECO:0000256" key="8">
    <source>
        <dbReference type="ARBA" id="ARBA00022960"/>
    </source>
</evidence>
<dbReference type="Gene3D" id="1.10.3810.10">
    <property type="entry name" value="Biosynthetic peptidoglycan transglycosylase-like"/>
    <property type="match status" value="1"/>
</dbReference>
<evidence type="ECO:0000256" key="10">
    <source>
        <dbReference type="ARBA" id="ARBA00023268"/>
    </source>
</evidence>
<dbReference type="CDD" id="cd06577">
    <property type="entry name" value="PASTA_pknB"/>
    <property type="match status" value="1"/>
</dbReference>
<dbReference type="InterPro" id="IPR036950">
    <property type="entry name" value="PBP_transglycosylase"/>
</dbReference>
<evidence type="ECO:0000256" key="1">
    <source>
        <dbReference type="ARBA" id="ARBA00007090"/>
    </source>
</evidence>
<dbReference type="GO" id="GO:0008360">
    <property type="term" value="P:regulation of cell shape"/>
    <property type="evidence" value="ECO:0007669"/>
    <property type="project" value="UniProtKB-KW"/>
</dbReference>
<evidence type="ECO:0000256" key="12">
    <source>
        <dbReference type="ARBA" id="ARBA00034000"/>
    </source>
</evidence>
<dbReference type="InterPro" id="IPR001264">
    <property type="entry name" value="Glyco_trans_51"/>
</dbReference>
<comment type="similarity">
    <text evidence="1">In the C-terminal section; belongs to the transpeptidase family.</text>
</comment>
<protein>
    <submittedName>
        <fullName evidence="17">Membrane carboxypeptidase (Penicillin-binding protein)</fullName>
    </submittedName>
</protein>
<dbReference type="EMBL" id="FOOI01000003">
    <property type="protein sequence ID" value="SFF96160.1"/>
    <property type="molecule type" value="Genomic_DNA"/>
</dbReference>
<keyword evidence="6" id="KW-0808">Transferase</keyword>
<dbReference type="InterPro" id="IPR023346">
    <property type="entry name" value="Lysozyme-like_dom_sf"/>
</dbReference>
<dbReference type="InterPro" id="IPR005543">
    <property type="entry name" value="PASTA_dom"/>
</dbReference>
<feature type="domain" description="PASTA" evidence="16">
    <location>
        <begin position="696"/>
        <end position="761"/>
    </location>
</feature>
<dbReference type="Gene3D" id="3.30.10.20">
    <property type="match status" value="1"/>
</dbReference>
<feature type="transmembrane region" description="Helical" evidence="15">
    <location>
        <begin position="20"/>
        <end position="47"/>
    </location>
</feature>
<evidence type="ECO:0000256" key="2">
    <source>
        <dbReference type="ARBA" id="ARBA00007739"/>
    </source>
</evidence>
<dbReference type="SUPFAM" id="SSF53955">
    <property type="entry name" value="Lysozyme-like"/>
    <property type="match status" value="1"/>
</dbReference>
<dbReference type="Pfam" id="PF00912">
    <property type="entry name" value="Transgly"/>
    <property type="match status" value="1"/>
</dbReference>
<evidence type="ECO:0000259" key="16">
    <source>
        <dbReference type="PROSITE" id="PS51178"/>
    </source>
</evidence>
<dbReference type="FunFam" id="1.10.3810.10:FF:000001">
    <property type="entry name" value="Penicillin-binding protein 1A"/>
    <property type="match status" value="1"/>
</dbReference>
<evidence type="ECO:0000256" key="3">
    <source>
        <dbReference type="ARBA" id="ARBA00022645"/>
    </source>
</evidence>
<feature type="compositionally biased region" description="Polar residues" evidence="14">
    <location>
        <begin position="458"/>
        <end position="471"/>
    </location>
</feature>
<evidence type="ECO:0000256" key="7">
    <source>
        <dbReference type="ARBA" id="ARBA00022801"/>
    </source>
</evidence>
<keyword evidence="4" id="KW-0645">Protease</keyword>
<dbReference type="PANTHER" id="PTHR32282">
    <property type="entry name" value="BINDING PROTEIN TRANSPEPTIDASE, PUTATIVE-RELATED"/>
    <property type="match status" value="1"/>
</dbReference>
<keyword evidence="11" id="KW-0961">Cell wall biogenesis/degradation</keyword>
<dbReference type="GO" id="GO:0006508">
    <property type="term" value="P:proteolysis"/>
    <property type="evidence" value="ECO:0007669"/>
    <property type="project" value="UniProtKB-KW"/>
</dbReference>
<keyword evidence="5" id="KW-0328">Glycosyltransferase</keyword>
<dbReference type="STRING" id="504797.SAMN05421678_103106"/>
<evidence type="ECO:0000256" key="9">
    <source>
        <dbReference type="ARBA" id="ARBA00022984"/>
    </source>
</evidence>
<organism evidence="17 18">
    <name type="scientific">Actinopolymorpha cephalotaxi</name>
    <dbReference type="NCBI Taxonomy" id="504797"/>
    <lineage>
        <taxon>Bacteria</taxon>
        <taxon>Bacillati</taxon>
        <taxon>Actinomycetota</taxon>
        <taxon>Actinomycetes</taxon>
        <taxon>Propionibacteriales</taxon>
        <taxon>Actinopolymorphaceae</taxon>
        <taxon>Actinopolymorpha</taxon>
    </lineage>
</organism>
<accession>A0A1I2MZ54</accession>
<feature type="compositionally biased region" description="Polar residues" evidence="14">
    <location>
        <begin position="739"/>
        <end position="754"/>
    </location>
</feature>
<reference evidence="17 18" key="1">
    <citation type="submission" date="2016-10" db="EMBL/GenBank/DDBJ databases">
        <authorList>
            <person name="de Groot N.N."/>
        </authorList>
    </citation>
    <scope>NUCLEOTIDE SEQUENCE [LARGE SCALE GENOMIC DNA]</scope>
    <source>
        <strain evidence="17 18">CPCC 202808</strain>
    </source>
</reference>
<evidence type="ECO:0000256" key="13">
    <source>
        <dbReference type="ARBA" id="ARBA00049902"/>
    </source>
</evidence>
<dbReference type="OrthoDB" id="9766909at2"/>
<keyword evidence="10" id="KW-0511">Multifunctional enzyme</keyword>
<keyword evidence="15" id="KW-0812">Transmembrane</keyword>
<dbReference type="Proteomes" id="UP000199052">
    <property type="component" value="Unassembled WGS sequence"/>
</dbReference>
<evidence type="ECO:0000256" key="14">
    <source>
        <dbReference type="SAM" id="MobiDB-lite"/>
    </source>
</evidence>
<dbReference type="Pfam" id="PF00905">
    <property type="entry name" value="Transpeptidase"/>
    <property type="match status" value="1"/>
</dbReference>
<comment type="catalytic activity">
    <reaction evidence="13">
        <text>[GlcNAc-(1-&gt;4)-Mur2Ac(oyl-L-Ala-gamma-D-Glu-L-Lys-D-Ala-D-Ala)](n)-di-trans,octa-cis-undecaprenyl diphosphate + beta-D-GlcNAc-(1-&gt;4)-Mur2Ac(oyl-L-Ala-gamma-D-Glu-L-Lys-D-Ala-D-Ala)-di-trans,octa-cis-undecaprenyl diphosphate = [GlcNAc-(1-&gt;4)-Mur2Ac(oyl-L-Ala-gamma-D-Glu-L-Lys-D-Ala-D-Ala)](n+1)-di-trans,octa-cis-undecaprenyl diphosphate + di-trans,octa-cis-undecaprenyl diphosphate + H(+)</text>
        <dbReference type="Rhea" id="RHEA:23708"/>
        <dbReference type="Rhea" id="RHEA-COMP:9602"/>
        <dbReference type="Rhea" id="RHEA-COMP:9603"/>
        <dbReference type="ChEBI" id="CHEBI:15378"/>
        <dbReference type="ChEBI" id="CHEBI:58405"/>
        <dbReference type="ChEBI" id="CHEBI:60033"/>
        <dbReference type="ChEBI" id="CHEBI:78435"/>
        <dbReference type="EC" id="2.4.99.28"/>
    </reaction>
</comment>
<evidence type="ECO:0000313" key="18">
    <source>
        <dbReference type="Proteomes" id="UP000199052"/>
    </source>
</evidence>
<dbReference type="SMART" id="SM00740">
    <property type="entry name" value="PASTA"/>
    <property type="match status" value="1"/>
</dbReference>
<evidence type="ECO:0000256" key="11">
    <source>
        <dbReference type="ARBA" id="ARBA00023316"/>
    </source>
</evidence>
<dbReference type="GO" id="GO:0009002">
    <property type="term" value="F:serine-type D-Ala-D-Ala carboxypeptidase activity"/>
    <property type="evidence" value="ECO:0007669"/>
    <property type="project" value="UniProtKB-EC"/>
</dbReference>
<keyword evidence="8" id="KW-0133">Cell shape</keyword>
<feature type="region of interest" description="Disordered" evidence="14">
    <location>
        <begin position="736"/>
        <end position="818"/>
    </location>
</feature>
<dbReference type="GO" id="GO:0009252">
    <property type="term" value="P:peptidoglycan biosynthetic process"/>
    <property type="evidence" value="ECO:0007669"/>
    <property type="project" value="UniProtKB-KW"/>
</dbReference>
<gene>
    <name evidence="17" type="ORF">SAMN05421678_103106</name>
</gene>
<sequence length="818" mass="86192">MSPIRAMSRTHGERGFVSQILLFVGISALTGALVAGLAVPFAGLLGLSSQSATDGFENMDGNLASPPLPVRSRVLAADGSVMATFFDQNRVEVPLEKVAPAMRQAIVAIEDARFRQHGPLDIQGTLRAFVRNQQSGGVSQGGSSITQQYVKQVLFENAQTPEEKAQVIEDSYGRKLQELRYAVELEKKMTKDEILGKYLNIVYFGDGAYGVESAARHYFSTTAAKLTVPQAAMLAGLVRDPNNVNPVADAKAALNRRNLVLSRMATLGMISPKAYQDARATGVGLKLSRTPRGCYYSKYPFFCDYVEQLLLHDPHLGKTRDQRRQLIDQGGLTIQTTLDPKAQAAAEKAVHDSVRPKDGAIGAVSMVEPGTGYIKAMAQSRGYGQGKGNTFINLNVPQKYNGTLGYQPGSTFKPFVLAAAIKQGIPITQSFPSPQSTTITGPVKTCPGGRPGAVTEPWNVSNSTSAGPTSTMISGATHSVNTFFAELEKVTGICEPATIAAKMGAVRADGRPLQQVKPFTLGVNEIAPVSMAEAYATFAARGLHCNAIPITEVTDRAGNQVKVQGPDCKQVMPRDVADGVNYVLRQVIDGPDPGRTGADMHLDGRQAAGKTGTSEDRIGVWFMGYTTNMAAASVITDADAPQTSLIGKEIGGRRVFGDQVWGGKLAGPMWTAAMKGALEGKKSPNFVEPNPDVVQGVPTDVPSVISMSRDQAQKTIEAAGFSMAVGSFVDSGLPRGTVARQSPGPNSKAGSGSTIVVYISDGTPPAPPPQPQPQPQPNPPAPKGPDLPPGPFPPGPGKPRGPHNPGPQGPLGGVLGAG</sequence>
<evidence type="ECO:0000256" key="6">
    <source>
        <dbReference type="ARBA" id="ARBA00022679"/>
    </source>
</evidence>
<dbReference type="PROSITE" id="PS51178">
    <property type="entry name" value="PASTA"/>
    <property type="match status" value="1"/>
</dbReference>
<name>A0A1I2MZ54_9ACTN</name>
<evidence type="ECO:0000256" key="5">
    <source>
        <dbReference type="ARBA" id="ARBA00022676"/>
    </source>
</evidence>
<dbReference type="InterPro" id="IPR001460">
    <property type="entry name" value="PCN-bd_Tpept"/>
</dbReference>
<comment type="catalytic activity">
    <reaction evidence="12">
        <text>Preferential cleavage: (Ac)2-L-Lys-D-Ala-|-D-Ala. Also transpeptidation of peptidyl-alanyl moieties that are N-acyl substituents of D-alanine.</text>
        <dbReference type="EC" id="3.4.16.4"/>
    </reaction>
</comment>